<feature type="compositionally biased region" description="Basic and acidic residues" evidence="1">
    <location>
        <begin position="449"/>
        <end position="478"/>
    </location>
</feature>
<evidence type="ECO:0000313" key="5">
    <source>
        <dbReference type="Proteomes" id="UP000474104"/>
    </source>
</evidence>
<reference evidence="4 5" key="1">
    <citation type="submission" date="2019-07" db="EMBL/GenBank/DDBJ databases">
        <title>Draft genome sequences of 15 bacterial species constituting the stable defined intestinal microbiota of the GM15 gnotobiotic mouse model.</title>
        <authorList>
            <person name="Elie C."/>
            <person name="Mathieu A."/>
            <person name="Saliou A."/>
            <person name="Darnaud M."/>
            <person name="Leulier F."/>
            <person name="Tamellini A."/>
        </authorList>
    </citation>
    <scope>NUCLEOTIDE SEQUENCE [LARGE SCALE GENOMIC DNA]</scope>
    <source>
        <strain evidence="5">ASF 502</strain>
    </source>
</reference>
<feature type="transmembrane region" description="Helical" evidence="2">
    <location>
        <begin position="693"/>
        <end position="712"/>
    </location>
</feature>
<evidence type="ECO:0000313" key="4">
    <source>
        <dbReference type="EMBL" id="NDO71955.1"/>
    </source>
</evidence>
<dbReference type="EMBL" id="VIRB01000149">
    <property type="protein sequence ID" value="NDO71955.1"/>
    <property type="molecule type" value="Genomic_DNA"/>
</dbReference>
<evidence type="ECO:0000256" key="2">
    <source>
        <dbReference type="SAM" id="Phobius"/>
    </source>
</evidence>
<keyword evidence="2" id="KW-1133">Transmembrane helix</keyword>
<dbReference type="RefSeq" id="WP_004081691.1">
    <property type="nucleotide sequence ID" value="NZ_VIRB01000149.1"/>
</dbReference>
<protein>
    <recommendedName>
        <fullName evidence="6">Transglutaminase-like domain-containing protein</fullName>
    </recommendedName>
</protein>
<proteinExistence type="predicted"/>
<gene>
    <name evidence="4" type="ORF">FMM80_26235</name>
</gene>
<feature type="compositionally biased region" description="Low complexity" evidence="1">
    <location>
        <begin position="487"/>
        <end position="521"/>
    </location>
</feature>
<dbReference type="Proteomes" id="UP000474104">
    <property type="component" value="Unassembled WGS sequence"/>
</dbReference>
<dbReference type="SUPFAM" id="SSF54001">
    <property type="entry name" value="Cysteine proteinases"/>
    <property type="match status" value="1"/>
</dbReference>
<feature type="signal peptide" evidence="3">
    <location>
        <begin position="1"/>
        <end position="28"/>
    </location>
</feature>
<accession>A0A9X5CC35</accession>
<feature type="chain" id="PRO_5040775871" description="Transglutaminase-like domain-containing protein" evidence="3">
    <location>
        <begin position="29"/>
        <end position="720"/>
    </location>
</feature>
<sequence length="720" mass="77414">MKKRICGFRQKLGIILAAGMIVSNMNFAVLPVSATEGDPTQEITTSADPAVQAVLDAMSSLPSLDAVKELSLEDLTTIGNQVTDISEKIRFLSPEQKELLGDTANTFEEIENYFKSMAESDIQVAEENTALKELSEEDKANLVKAVTDRLAAKIKEVAAGTLQSTQFDVLDIVRTYGNDEAACYELNAKGNELLQSLNLSCQNNLFWFDKSHDKAFDFSFQLQTTTIGTEKTVSAISAVFSFVVSPEYRVSADNLYTLDTTKINSANTALNKAQEIVNANAGKSDYEKLLAYKNEICALTSYDHEAAKPNYSGSKAPWTMVSVFDGNPDTKVVCEGYAKAFQYLCDLSTFKSAKCYTVSGTMAGGTGAGGHMWNIVSIGSSNYLVDVTNCDDNAVGSPDKLFMAIPSSGAWNGTYTFSAASNITYTYDPDQIGYYGESILKLATTPYDPTKEPVEDDTNKPDTDKPGTDKPDTPDKPNKPSKPSKPSKPGSSSSGSSSGSSSSGSSSSNQTGNNTSTQTTTWAAETNSSDQNTYRLEVRSAIEVSAELAGNDTLNTPEKIESQIRNSLTAKGISNDNIRVYDVALQVYVNGAWQNVSAENFPAEGVTVTVPYPAGTDSTYNFVASHLFTKSMNGYSAGHIETFPESGTIKTSPAGISFTVHGLSPISVGWSKTAVNSNASANVSPKTGDHTTILLYMVLMIFAAAVMGTVYVKQIRIRRK</sequence>
<evidence type="ECO:0000256" key="1">
    <source>
        <dbReference type="SAM" id="MobiDB-lite"/>
    </source>
</evidence>
<dbReference type="AlphaFoldDB" id="A0A9X5CC35"/>
<feature type="region of interest" description="Disordered" evidence="1">
    <location>
        <begin position="446"/>
        <end position="529"/>
    </location>
</feature>
<keyword evidence="3" id="KW-0732">Signal</keyword>
<organism evidence="4 5">
    <name type="scientific">Schaedlerella arabinosiphila</name>
    <dbReference type="NCBI Taxonomy" id="2044587"/>
    <lineage>
        <taxon>Bacteria</taxon>
        <taxon>Bacillati</taxon>
        <taxon>Bacillota</taxon>
        <taxon>Clostridia</taxon>
        <taxon>Lachnospirales</taxon>
        <taxon>Lachnospiraceae</taxon>
        <taxon>Schaedlerella</taxon>
    </lineage>
</organism>
<keyword evidence="2" id="KW-0472">Membrane</keyword>
<name>A0A9X5CC35_9FIRM</name>
<dbReference type="InterPro" id="IPR038765">
    <property type="entry name" value="Papain-like_cys_pep_sf"/>
</dbReference>
<dbReference type="OrthoDB" id="9788327at2"/>
<evidence type="ECO:0008006" key="6">
    <source>
        <dbReference type="Google" id="ProtNLM"/>
    </source>
</evidence>
<evidence type="ECO:0000256" key="3">
    <source>
        <dbReference type="SAM" id="SignalP"/>
    </source>
</evidence>
<comment type="caution">
    <text evidence="4">The sequence shown here is derived from an EMBL/GenBank/DDBJ whole genome shotgun (WGS) entry which is preliminary data.</text>
</comment>
<keyword evidence="2" id="KW-0812">Transmembrane</keyword>